<comment type="caution">
    <text evidence="1">The sequence shown here is derived from an EMBL/GenBank/DDBJ whole genome shotgun (WGS) entry which is preliminary data.</text>
</comment>
<sequence>MARMLCKCGHTLSTVATPNDIELHVYTDREMDAIIAMDTMDPLDIPDPEREVWRCPQCERVYVFKGNKVVKTYVLESDDE</sequence>
<proteinExistence type="predicted"/>
<evidence type="ECO:0000313" key="2">
    <source>
        <dbReference type="Proteomes" id="UP001185012"/>
    </source>
</evidence>
<name>A0ABU1IL16_9BACL</name>
<evidence type="ECO:0000313" key="1">
    <source>
        <dbReference type="EMBL" id="MDR6225477.1"/>
    </source>
</evidence>
<dbReference type="Proteomes" id="UP001185012">
    <property type="component" value="Unassembled WGS sequence"/>
</dbReference>
<protein>
    <submittedName>
        <fullName evidence="1">Uncharacterized protein</fullName>
    </submittedName>
</protein>
<dbReference type="EMBL" id="JAVDQG010000003">
    <property type="protein sequence ID" value="MDR6225477.1"/>
    <property type="molecule type" value="Genomic_DNA"/>
</dbReference>
<organism evidence="1 2">
    <name type="scientific">Desmospora profundinema</name>
    <dbReference type="NCBI Taxonomy" id="1571184"/>
    <lineage>
        <taxon>Bacteria</taxon>
        <taxon>Bacillati</taxon>
        <taxon>Bacillota</taxon>
        <taxon>Bacilli</taxon>
        <taxon>Bacillales</taxon>
        <taxon>Thermoactinomycetaceae</taxon>
        <taxon>Desmospora</taxon>
    </lineage>
</organism>
<accession>A0ABU1IL16</accession>
<reference evidence="1 2" key="1">
    <citation type="submission" date="2023-07" db="EMBL/GenBank/DDBJ databases">
        <title>Genomic Encyclopedia of Type Strains, Phase IV (KMG-IV): sequencing the most valuable type-strain genomes for metagenomic binning, comparative biology and taxonomic classification.</title>
        <authorList>
            <person name="Goeker M."/>
        </authorList>
    </citation>
    <scope>NUCLEOTIDE SEQUENCE [LARGE SCALE GENOMIC DNA]</scope>
    <source>
        <strain evidence="1 2">DSM 45903</strain>
    </source>
</reference>
<gene>
    <name evidence="1" type="ORF">JOE21_001475</name>
</gene>
<keyword evidence="2" id="KW-1185">Reference proteome</keyword>